<dbReference type="AlphaFoldDB" id="A0A401NIV6"/>
<dbReference type="Proteomes" id="UP000288216">
    <property type="component" value="Unassembled WGS sequence"/>
</dbReference>
<evidence type="ECO:0000256" key="1">
    <source>
        <dbReference type="SAM" id="MobiDB-lite"/>
    </source>
</evidence>
<gene>
    <name evidence="2" type="ORF">scyTo_0006933</name>
</gene>
<keyword evidence="3" id="KW-1185">Reference proteome</keyword>
<name>A0A401NIV6_SCYTO</name>
<dbReference type="EMBL" id="BFAA01002425">
    <property type="protein sequence ID" value="GCB60793.1"/>
    <property type="molecule type" value="Genomic_DNA"/>
</dbReference>
<proteinExistence type="predicted"/>
<evidence type="ECO:0000313" key="2">
    <source>
        <dbReference type="EMBL" id="GCB60793.1"/>
    </source>
</evidence>
<comment type="caution">
    <text evidence="2">The sequence shown here is derived from an EMBL/GenBank/DDBJ whole genome shotgun (WGS) entry which is preliminary data.</text>
</comment>
<reference evidence="2 3" key="1">
    <citation type="journal article" date="2018" name="Nat. Ecol. Evol.">
        <title>Shark genomes provide insights into elasmobranch evolution and the origin of vertebrates.</title>
        <authorList>
            <person name="Hara Y"/>
            <person name="Yamaguchi K"/>
            <person name="Onimaru K"/>
            <person name="Kadota M"/>
            <person name="Koyanagi M"/>
            <person name="Keeley SD"/>
            <person name="Tatsumi K"/>
            <person name="Tanaka K"/>
            <person name="Motone F"/>
            <person name="Kageyama Y"/>
            <person name="Nozu R"/>
            <person name="Adachi N"/>
            <person name="Nishimura O"/>
            <person name="Nakagawa R"/>
            <person name="Tanegashima C"/>
            <person name="Kiyatake I"/>
            <person name="Matsumoto R"/>
            <person name="Murakumo K"/>
            <person name="Nishida K"/>
            <person name="Terakita A"/>
            <person name="Kuratani S"/>
            <person name="Sato K"/>
            <person name="Hyodo S Kuraku.S."/>
        </authorList>
    </citation>
    <scope>NUCLEOTIDE SEQUENCE [LARGE SCALE GENOMIC DNA]</scope>
</reference>
<accession>A0A401NIV6</accession>
<organism evidence="2 3">
    <name type="scientific">Scyliorhinus torazame</name>
    <name type="common">Cloudy catshark</name>
    <name type="synonym">Catulus torazame</name>
    <dbReference type="NCBI Taxonomy" id="75743"/>
    <lineage>
        <taxon>Eukaryota</taxon>
        <taxon>Metazoa</taxon>
        <taxon>Chordata</taxon>
        <taxon>Craniata</taxon>
        <taxon>Vertebrata</taxon>
        <taxon>Chondrichthyes</taxon>
        <taxon>Elasmobranchii</taxon>
        <taxon>Galeomorphii</taxon>
        <taxon>Galeoidea</taxon>
        <taxon>Carcharhiniformes</taxon>
        <taxon>Scyliorhinidae</taxon>
        <taxon>Scyliorhinus</taxon>
    </lineage>
</organism>
<evidence type="ECO:0000313" key="3">
    <source>
        <dbReference type="Proteomes" id="UP000288216"/>
    </source>
</evidence>
<protein>
    <submittedName>
        <fullName evidence="2">Uncharacterized protein</fullName>
    </submittedName>
</protein>
<feature type="region of interest" description="Disordered" evidence="1">
    <location>
        <begin position="1"/>
        <end position="22"/>
    </location>
</feature>
<sequence>MTATSKKRQRETASYTSTPAPRPPWMRILGRYLMKTHPFIHLHPPSTWVPTPWKTPYPLLGTSEIQNSLFGTLRQSFWLWANII</sequence>